<dbReference type="EMBL" id="LQPN01000063">
    <property type="protein sequence ID" value="ORW41616.1"/>
    <property type="molecule type" value="Genomic_DNA"/>
</dbReference>
<organism evidence="2 3">
    <name type="scientific">Mycobacterium paraense</name>
    <dbReference type="NCBI Taxonomy" id="767916"/>
    <lineage>
        <taxon>Bacteria</taxon>
        <taxon>Bacillati</taxon>
        <taxon>Actinomycetota</taxon>
        <taxon>Actinomycetes</taxon>
        <taxon>Mycobacteriales</taxon>
        <taxon>Mycobacteriaceae</taxon>
        <taxon>Mycobacterium</taxon>
        <taxon>Mycobacterium simiae complex</taxon>
    </lineage>
</organism>
<gene>
    <name evidence="2" type="ORF">AWB90_20145</name>
</gene>
<evidence type="ECO:0008006" key="4">
    <source>
        <dbReference type="Google" id="ProtNLM"/>
    </source>
</evidence>
<evidence type="ECO:0000256" key="1">
    <source>
        <dbReference type="ARBA" id="ARBA00009981"/>
    </source>
</evidence>
<evidence type="ECO:0000313" key="2">
    <source>
        <dbReference type="EMBL" id="ORW41616.1"/>
    </source>
</evidence>
<protein>
    <recommendedName>
        <fullName evidence="4">Antitoxin</fullName>
    </recommendedName>
</protein>
<evidence type="ECO:0000313" key="3">
    <source>
        <dbReference type="Proteomes" id="UP000193285"/>
    </source>
</evidence>
<dbReference type="InterPro" id="IPR036165">
    <property type="entry name" value="YefM-like_sf"/>
</dbReference>
<reference evidence="2 3" key="1">
    <citation type="journal article" date="2015" name="Emerg. Microbes Infect.">
        <title>Characterization of 17 strains belonging to the Mycobacterium simiae complex and description of Mycobacterium paraense sp. nov.</title>
        <authorList>
            <person name="Fusco da Costa A.R."/>
            <person name="Fedrizzi T."/>
            <person name="Lopes M.L."/>
            <person name="Pecorari M."/>
            <person name="Oliveira da Costa W.L."/>
            <person name="Giacobazzi E."/>
            <person name="da Costa Bahia J.R."/>
            <person name="De Sanctis V."/>
            <person name="Batista Lima K.V."/>
            <person name="Bertorelli R."/>
            <person name="Grottola A."/>
            <person name="Fabio A."/>
            <person name="Mariottini A."/>
            <person name="Ferretti P."/>
            <person name="Di Leva F."/>
            <person name="Fregni Serpini G."/>
            <person name="Tagliazucchi S."/>
            <person name="Rumpianesi F."/>
            <person name="Jousson O."/>
            <person name="Segata N."/>
            <person name="Tortoli E."/>
        </authorList>
    </citation>
    <scope>NUCLEOTIDE SEQUENCE [LARGE SCALE GENOMIC DNA]</scope>
    <source>
        <strain evidence="2 3">IEC33</strain>
    </source>
</reference>
<dbReference type="Proteomes" id="UP000193285">
    <property type="component" value="Unassembled WGS sequence"/>
</dbReference>
<name>A0A1X2A637_9MYCO</name>
<accession>A0A1X2A637</accession>
<dbReference type="AlphaFoldDB" id="A0A1X2A637"/>
<proteinExistence type="inferred from homology"/>
<comment type="caution">
    <text evidence="2">The sequence shown here is derived from an EMBL/GenBank/DDBJ whole genome shotgun (WGS) entry which is preliminary data.</text>
</comment>
<dbReference type="SUPFAM" id="SSF143120">
    <property type="entry name" value="YefM-like"/>
    <property type="match status" value="1"/>
</dbReference>
<dbReference type="Gene3D" id="3.40.1620.10">
    <property type="entry name" value="YefM-like domain"/>
    <property type="match status" value="1"/>
</dbReference>
<dbReference type="OrthoDB" id="33091at2"/>
<comment type="similarity">
    <text evidence="1">Belongs to the phD/YefM antitoxin family.</text>
</comment>
<dbReference type="NCBIfam" id="TIGR01552">
    <property type="entry name" value="phd_fam"/>
    <property type="match status" value="1"/>
</dbReference>
<dbReference type="RefSeq" id="WP_085245919.1">
    <property type="nucleotide sequence ID" value="NZ_LQPN01000063.1"/>
</dbReference>
<sequence>MATPLSQRELRNDSGAIMRRVQQGERFTVTRNGVPVADLLPHNESGQDQPPRFVPVAHIAAGTSQLPRWDTARFSRELDALDQAVDDGEADSWRAP</sequence>